<dbReference type="InterPro" id="IPR051396">
    <property type="entry name" value="Bact_Antivir_Def_Nuclease"/>
</dbReference>
<dbReference type="PATRIC" id="fig|245018.3.peg.2849"/>
<dbReference type="InterPro" id="IPR041685">
    <property type="entry name" value="AAA_GajA/Old/RecF-like"/>
</dbReference>
<proteinExistence type="predicted"/>
<dbReference type="PANTHER" id="PTHR43581">
    <property type="entry name" value="ATP/GTP PHOSPHATASE"/>
    <property type="match status" value="1"/>
</dbReference>
<dbReference type="KEGG" id="bprl:CL2_25590"/>
<dbReference type="PANTHER" id="PTHR43581:SF2">
    <property type="entry name" value="EXCINUCLEASE ATPASE SUBUNIT"/>
    <property type="match status" value="1"/>
</dbReference>
<dbReference type="Proteomes" id="UP000008960">
    <property type="component" value="Chromosome"/>
</dbReference>
<name>D4MVH7_ANAHA</name>
<organism evidence="3 4">
    <name type="scientific">Anaerostipes hadrus</name>
    <dbReference type="NCBI Taxonomy" id="649756"/>
    <lineage>
        <taxon>Bacteria</taxon>
        <taxon>Bacillati</taxon>
        <taxon>Bacillota</taxon>
        <taxon>Clostridia</taxon>
        <taxon>Lachnospirales</taxon>
        <taxon>Lachnospiraceae</taxon>
        <taxon>Anaerostipes</taxon>
    </lineage>
</organism>
<reference evidence="3 4" key="2">
    <citation type="submission" date="2010-03" db="EMBL/GenBank/DDBJ databases">
        <authorList>
            <person name="Pajon A."/>
        </authorList>
    </citation>
    <scope>NUCLEOTIDE SEQUENCE [LARGE SCALE GENOMIC DNA]</scope>
    <source>
        <strain evidence="3 4">SSC/2</strain>
    </source>
</reference>
<reference evidence="3 4" key="1">
    <citation type="submission" date="2010-03" db="EMBL/GenBank/DDBJ databases">
        <title>The genome sequence of Clostridiales sp. SSC/2.</title>
        <authorList>
            <consortium name="metaHIT consortium -- http://www.metahit.eu/"/>
            <person name="Pajon A."/>
            <person name="Turner K."/>
            <person name="Parkhill J."/>
            <person name="Duncan S."/>
            <person name="Flint H."/>
        </authorList>
    </citation>
    <scope>NUCLEOTIDE SEQUENCE [LARGE SCALE GENOMIC DNA]</scope>
    <source>
        <strain evidence="3 4">SSC/2</strain>
    </source>
</reference>
<feature type="domain" description="Endonuclease GajA/Old nuclease/RecF-like AAA" evidence="1">
    <location>
        <begin position="1"/>
        <end position="305"/>
    </location>
</feature>
<dbReference type="Gene3D" id="3.40.50.300">
    <property type="entry name" value="P-loop containing nucleotide triphosphate hydrolases"/>
    <property type="match status" value="1"/>
</dbReference>
<evidence type="ECO:0000259" key="1">
    <source>
        <dbReference type="Pfam" id="PF13175"/>
    </source>
</evidence>
<dbReference type="Pfam" id="PF13175">
    <property type="entry name" value="AAA_15"/>
    <property type="match status" value="1"/>
</dbReference>
<dbReference type="InterPro" id="IPR034139">
    <property type="entry name" value="TOPRIM_OLD"/>
</dbReference>
<dbReference type="RefSeq" id="WP_015530748.1">
    <property type="nucleotide sequence ID" value="NC_021016.1"/>
</dbReference>
<gene>
    <name evidence="3" type="ORF">CL2_25590</name>
</gene>
<dbReference type="GO" id="GO:0005524">
    <property type="term" value="F:ATP binding"/>
    <property type="evidence" value="ECO:0007669"/>
    <property type="project" value="InterPro"/>
</dbReference>
<protein>
    <submittedName>
        <fullName evidence="3">Uncharacterized protein</fullName>
    </submittedName>
</protein>
<dbReference type="EMBL" id="FP929061">
    <property type="protein sequence ID" value="CBL39393.1"/>
    <property type="molecule type" value="Genomic_DNA"/>
</dbReference>
<feature type="domain" description="OLD protein-like TOPRIM" evidence="2">
    <location>
        <begin position="361"/>
        <end position="425"/>
    </location>
</feature>
<dbReference type="Pfam" id="PF20469">
    <property type="entry name" value="OLD-like_TOPRIM"/>
    <property type="match status" value="1"/>
</dbReference>
<accession>D4MVH7</accession>
<dbReference type="AlphaFoldDB" id="D4MVH7"/>
<evidence type="ECO:0000313" key="3">
    <source>
        <dbReference type="EMBL" id="CBL39393.1"/>
    </source>
</evidence>
<dbReference type="GO" id="GO:0016887">
    <property type="term" value="F:ATP hydrolysis activity"/>
    <property type="evidence" value="ECO:0007669"/>
    <property type="project" value="InterPro"/>
</dbReference>
<dbReference type="SUPFAM" id="SSF52540">
    <property type="entry name" value="P-loop containing nucleoside triphosphate hydrolases"/>
    <property type="match status" value="1"/>
</dbReference>
<sequence length="574" mass="67773">MRIEEVKIKNFRSIKSATFRMNKITAVVGENNAGKTAVLRAINAVLNYMDEEMSFKNKTHQYAVRSNTYITISFVEVPDKVIYKDKIDIDKLVIKFVYKYSKDKEQYMYVKDGEEKSVDDEFMKNLSKDIKYVYIPAGRTNKDVSWEENSIFKEVVSNYMYKHTKNRDRISGDVRKVAKKIHDSALTTLEKDINTLYMQNQTMDFKFDFADDLDYSVLLKKIKFSLNECGTDYLLKEWGSGTKSLAVIAMYRANALLEEESIVLGIEEPETNLHPQAQKRFIHSLRNELHDNETQTIFTTHSTVLVDELQHEDIILIRRKKDSKRGFKSVLSQLQKNFWEKYGLEEFKHYQFFNYKNSDFFFSKYVVIGESKNDIQVIKKLIESKIQNVIADVSFLELGGIEFLKYPYFLLKELEIPYMMVVDKDVFFDYKNGKVDESRDVKSGLPKYKYEMKDNIVLKDIFKTDQEMRKIERLNSQGYKKFVDEIKKYNILSMNYCLEMDLMCSKRAREIYYMEKNILPEHQTQKYILVNQKKAIKDIKIIMKIMDELVGNSYPISYKKIKAAIIEDITNKLM</sequence>
<evidence type="ECO:0000259" key="2">
    <source>
        <dbReference type="Pfam" id="PF20469"/>
    </source>
</evidence>
<dbReference type="InterPro" id="IPR027417">
    <property type="entry name" value="P-loop_NTPase"/>
</dbReference>
<evidence type="ECO:0000313" key="4">
    <source>
        <dbReference type="Proteomes" id="UP000008960"/>
    </source>
</evidence>